<dbReference type="PANTHER" id="PTHR35901:SF1">
    <property type="entry name" value="EXONUCLEASE VAPC9"/>
    <property type="match status" value="1"/>
</dbReference>
<comment type="similarity">
    <text evidence="6">Belongs to the PINc/VapC protein family.</text>
</comment>
<dbReference type="Pfam" id="PF01850">
    <property type="entry name" value="PIN"/>
    <property type="match status" value="1"/>
</dbReference>
<dbReference type="Proteomes" id="UP001277761">
    <property type="component" value="Unassembled WGS sequence"/>
</dbReference>
<comment type="cofactor">
    <cofactor evidence="6">
        <name>Mg(2+)</name>
        <dbReference type="ChEBI" id="CHEBI:18420"/>
    </cofactor>
</comment>
<evidence type="ECO:0000256" key="2">
    <source>
        <dbReference type="ARBA" id="ARBA00022722"/>
    </source>
</evidence>
<feature type="binding site" evidence="6">
    <location>
        <position position="98"/>
    </location>
    <ligand>
        <name>Mg(2+)</name>
        <dbReference type="ChEBI" id="CHEBI:18420"/>
    </ligand>
</feature>
<dbReference type="InterPro" id="IPR002716">
    <property type="entry name" value="PIN_dom"/>
</dbReference>
<evidence type="ECO:0000256" key="5">
    <source>
        <dbReference type="ARBA" id="ARBA00022842"/>
    </source>
</evidence>
<dbReference type="CDD" id="cd09873">
    <property type="entry name" value="PIN_Pae0151-like"/>
    <property type="match status" value="1"/>
</dbReference>
<keyword evidence="4 6" id="KW-0378">Hydrolase</keyword>
<reference evidence="8 9" key="1">
    <citation type="submission" date="2023-11" db="EMBL/GenBank/DDBJ databases">
        <authorList>
            <person name="Xu M."/>
            <person name="Jiang T."/>
        </authorList>
    </citation>
    <scope>NUCLEOTIDE SEQUENCE [LARGE SCALE GENOMIC DNA]</scope>
    <source>
        <strain evidence="8 9">SD</strain>
    </source>
</reference>
<sequence>MTDRLVCDASAVVAALLDGGPAGTWAAGQLRGRALVAPDLLPFEVANVLRRQELAAAVTADQAAQAHRDLVDLAVELWPYELLAGGSWARRETLSIYDAAYIALAERTGADLITLDVRLARAPNLPCEVLTPPE</sequence>
<dbReference type="HAMAP" id="MF_00265">
    <property type="entry name" value="VapC_Nob1"/>
    <property type="match status" value="1"/>
</dbReference>
<dbReference type="InterPro" id="IPR022907">
    <property type="entry name" value="VapC_family"/>
</dbReference>
<dbReference type="EC" id="3.1.-.-" evidence="6"/>
<proteinExistence type="inferred from homology"/>
<evidence type="ECO:0000256" key="3">
    <source>
        <dbReference type="ARBA" id="ARBA00022723"/>
    </source>
</evidence>
<dbReference type="PANTHER" id="PTHR35901">
    <property type="entry name" value="RIBONUCLEASE VAPC3"/>
    <property type="match status" value="1"/>
</dbReference>
<dbReference type="SUPFAM" id="SSF88723">
    <property type="entry name" value="PIN domain-like"/>
    <property type="match status" value="1"/>
</dbReference>
<dbReference type="Gene3D" id="3.40.50.1010">
    <property type="entry name" value="5'-nuclease"/>
    <property type="match status" value="1"/>
</dbReference>
<evidence type="ECO:0000313" key="9">
    <source>
        <dbReference type="Proteomes" id="UP001277761"/>
    </source>
</evidence>
<comment type="caution">
    <text evidence="8">The sequence shown here is derived from an EMBL/GenBank/DDBJ whole genome shotgun (WGS) entry which is preliminary data.</text>
</comment>
<evidence type="ECO:0000259" key="7">
    <source>
        <dbReference type="Pfam" id="PF01850"/>
    </source>
</evidence>
<dbReference type="InterPro" id="IPR044153">
    <property type="entry name" value="PIN_Pae0151-like"/>
</dbReference>
<name>A0ABU4VPA9_9ACTN</name>
<dbReference type="InterPro" id="IPR051619">
    <property type="entry name" value="TypeII_TA_RNase_PINc/VapC"/>
</dbReference>
<dbReference type="RefSeq" id="WP_319955849.1">
    <property type="nucleotide sequence ID" value="NZ_JAXAVX010000018.1"/>
</dbReference>
<keyword evidence="9" id="KW-1185">Reference proteome</keyword>
<keyword evidence="2 6" id="KW-0540">Nuclease</keyword>
<keyword evidence="5 6" id="KW-0460">Magnesium</keyword>
<keyword evidence="1 6" id="KW-1277">Toxin-antitoxin system</keyword>
<feature type="domain" description="PIN" evidence="7">
    <location>
        <begin position="6"/>
        <end position="123"/>
    </location>
</feature>
<evidence type="ECO:0000256" key="4">
    <source>
        <dbReference type="ARBA" id="ARBA00022801"/>
    </source>
</evidence>
<dbReference type="EMBL" id="JAXAVX010000018">
    <property type="protein sequence ID" value="MDX8153699.1"/>
    <property type="molecule type" value="Genomic_DNA"/>
</dbReference>
<organism evidence="8 9">
    <name type="scientific">Patulibacter brassicae</name>
    <dbReference type="NCBI Taxonomy" id="1705717"/>
    <lineage>
        <taxon>Bacteria</taxon>
        <taxon>Bacillati</taxon>
        <taxon>Actinomycetota</taxon>
        <taxon>Thermoleophilia</taxon>
        <taxon>Solirubrobacterales</taxon>
        <taxon>Patulibacteraceae</taxon>
        <taxon>Patulibacter</taxon>
    </lineage>
</organism>
<evidence type="ECO:0000256" key="1">
    <source>
        <dbReference type="ARBA" id="ARBA00022649"/>
    </source>
</evidence>
<gene>
    <name evidence="6" type="primary">vapC</name>
    <name evidence="8" type="ORF">SK069_19035</name>
</gene>
<protein>
    <recommendedName>
        <fullName evidence="6">Ribonuclease VapC</fullName>
        <shortName evidence="6">RNase VapC</shortName>
        <ecNumber evidence="6">3.1.-.-</ecNumber>
    </recommendedName>
    <alternativeName>
        <fullName evidence="6">Toxin VapC</fullName>
    </alternativeName>
</protein>
<accession>A0ABU4VPA9</accession>
<feature type="binding site" evidence="6">
    <location>
        <position position="8"/>
    </location>
    <ligand>
        <name>Mg(2+)</name>
        <dbReference type="ChEBI" id="CHEBI:18420"/>
    </ligand>
</feature>
<dbReference type="InterPro" id="IPR029060">
    <property type="entry name" value="PIN-like_dom_sf"/>
</dbReference>
<keyword evidence="6" id="KW-0800">Toxin</keyword>
<keyword evidence="3 6" id="KW-0479">Metal-binding</keyword>
<comment type="function">
    <text evidence="6">Toxic component of a toxin-antitoxin (TA) system. An RNase.</text>
</comment>
<evidence type="ECO:0000256" key="6">
    <source>
        <dbReference type="HAMAP-Rule" id="MF_00265"/>
    </source>
</evidence>
<evidence type="ECO:0000313" key="8">
    <source>
        <dbReference type="EMBL" id="MDX8153699.1"/>
    </source>
</evidence>